<proteinExistence type="predicted"/>
<evidence type="ECO:0000313" key="2">
    <source>
        <dbReference type="Proteomes" id="UP000821865"/>
    </source>
</evidence>
<sequence length="733" mass="80093">MIAGLTLAVAAGCLVAGLAEERQFVVHTTCGATRGIVRSTTAGPVLAFLGIPFAESPLSEHRFKKPTPKKPWQGVLNATSLRPMCPQNPTRIHNYFAITEADPVSEDCLFLNVFKPVRNDSALRPVVVYIHGGAFLFGGIAMKIFDASELSVRGDLVVVTIAYRLGPLGFLYMGTEEAPGNMGLYDQQLALQWVKDNARSFGADPDVITVMGESAGAISVGIHLLSPSSDGLFQRAFMQSGSPFIGVFVSSPTKAASSTDMLAAYLDCKERDSRELSVTEVVSCLRSKDVGDILEAAESLHTAKFDGFVPFFGGDFVPEKLGKAFARVPPNARDVLVSVCEAEGDALIKYLLGAFNIVENLDKVTARRMEAVLRLPLSRVLVGTDIDAIIERYLGPVSGQNGIEVARAASDMLGDWMFGCPALSTANALAAANVSVHVLRYSERLSFIDWPEWVRPTHSDDIVFSLGSSLSLGSRPSDADVKATENMINIVSTFTRTGRAQETQDVIHTTSGDARGIIRSTTTGPVLPFLGIHSAEPPLGAHRFKKPTPKKPWQGVLNATSLPPMCPQIPVRVNSYFAVTATDPHSEDCLFINVFSPVRKICRLTGKSISAVNRIIQAYRDEDGRLKDAARSERHRCTSEKSDLLIVAAAVADPFQTAHQIKTALNLQASEETIRRRMREAGLRGFVAAQKPNLTERQKRRRLEFARAYERWTTEEWKEVIFSDESTFSSRWD</sequence>
<organism evidence="1 2">
    <name type="scientific">Dermacentor silvarum</name>
    <name type="common">Tick</name>
    <dbReference type="NCBI Taxonomy" id="543639"/>
    <lineage>
        <taxon>Eukaryota</taxon>
        <taxon>Metazoa</taxon>
        <taxon>Ecdysozoa</taxon>
        <taxon>Arthropoda</taxon>
        <taxon>Chelicerata</taxon>
        <taxon>Arachnida</taxon>
        <taxon>Acari</taxon>
        <taxon>Parasitiformes</taxon>
        <taxon>Ixodida</taxon>
        <taxon>Ixodoidea</taxon>
        <taxon>Ixodidae</taxon>
        <taxon>Rhipicephalinae</taxon>
        <taxon>Dermacentor</taxon>
    </lineage>
</organism>
<comment type="caution">
    <text evidence="1">The sequence shown here is derived from an EMBL/GenBank/DDBJ whole genome shotgun (WGS) entry which is preliminary data.</text>
</comment>
<dbReference type="Proteomes" id="UP000821865">
    <property type="component" value="Chromosome 6"/>
</dbReference>
<evidence type="ECO:0000313" key="1">
    <source>
        <dbReference type="EMBL" id="KAH7945099.1"/>
    </source>
</evidence>
<accession>A0ACB8CJU1</accession>
<name>A0ACB8CJU1_DERSI</name>
<keyword evidence="2" id="KW-1185">Reference proteome</keyword>
<dbReference type="EMBL" id="CM023475">
    <property type="protein sequence ID" value="KAH7945099.1"/>
    <property type="molecule type" value="Genomic_DNA"/>
</dbReference>
<gene>
    <name evidence="1" type="ORF">HPB49_006825</name>
</gene>
<reference evidence="1" key="1">
    <citation type="submission" date="2020-05" db="EMBL/GenBank/DDBJ databases">
        <title>Large-scale comparative analyses of tick genomes elucidate their genetic diversity and vector capacities.</title>
        <authorList>
            <person name="Jia N."/>
            <person name="Wang J."/>
            <person name="Shi W."/>
            <person name="Du L."/>
            <person name="Sun Y."/>
            <person name="Zhan W."/>
            <person name="Jiang J."/>
            <person name="Wang Q."/>
            <person name="Zhang B."/>
            <person name="Ji P."/>
            <person name="Sakyi L.B."/>
            <person name="Cui X."/>
            <person name="Yuan T."/>
            <person name="Jiang B."/>
            <person name="Yang W."/>
            <person name="Lam T.T.-Y."/>
            <person name="Chang Q."/>
            <person name="Ding S."/>
            <person name="Wang X."/>
            <person name="Zhu J."/>
            <person name="Ruan X."/>
            <person name="Zhao L."/>
            <person name="Wei J."/>
            <person name="Que T."/>
            <person name="Du C."/>
            <person name="Cheng J."/>
            <person name="Dai P."/>
            <person name="Han X."/>
            <person name="Huang E."/>
            <person name="Gao Y."/>
            <person name="Liu J."/>
            <person name="Shao H."/>
            <person name="Ye R."/>
            <person name="Li L."/>
            <person name="Wei W."/>
            <person name="Wang X."/>
            <person name="Wang C."/>
            <person name="Yang T."/>
            <person name="Huo Q."/>
            <person name="Li W."/>
            <person name="Guo W."/>
            <person name="Chen H."/>
            <person name="Zhou L."/>
            <person name="Ni X."/>
            <person name="Tian J."/>
            <person name="Zhou Y."/>
            <person name="Sheng Y."/>
            <person name="Liu T."/>
            <person name="Pan Y."/>
            <person name="Xia L."/>
            <person name="Li J."/>
            <person name="Zhao F."/>
            <person name="Cao W."/>
        </authorList>
    </citation>
    <scope>NUCLEOTIDE SEQUENCE</scope>
    <source>
        <strain evidence="1">Dsil-2018</strain>
    </source>
</reference>
<protein>
    <submittedName>
        <fullName evidence="1">Uncharacterized protein</fullName>
    </submittedName>
</protein>